<proteinExistence type="predicted"/>
<reference evidence="5 7" key="2">
    <citation type="submission" date="2018-06" db="EMBL/GenBank/DDBJ databases">
        <authorList>
            <consortium name="IHU Genomes"/>
        </authorList>
    </citation>
    <scope>NUCLEOTIDE SEQUENCE [LARGE SCALE GENOMIC DNA]</scope>
    <source>
        <strain evidence="5 7">NEC25</strain>
    </source>
</reference>
<dbReference type="Proteomes" id="UP000220840">
    <property type="component" value="Unassembled WGS sequence"/>
</dbReference>
<feature type="domain" description="N-acetyltransferase" evidence="1">
    <location>
        <begin position="2"/>
        <end position="146"/>
    </location>
</feature>
<keyword evidence="5" id="KW-0012">Acyltransferase</keyword>
<dbReference type="SUPFAM" id="SSF55729">
    <property type="entry name" value="Acyl-CoA N-acyltransferases (Nat)"/>
    <property type="match status" value="1"/>
</dbReference>
<evidence type="ECO:0000313" key="2">
    <source>
        <dbReference type="EMBL" id="CAG9706593.1"/>
    </source>
</evidence>
<dbReference type="OrthoDB" id="9775804at2"/>
<reference evidence="3" key="4">
    <citation type="submission" date="2022-10" db="EMBL/GenBank/DDBJ databases">
        <authorList>
            <person name="Aires J."/>
            <person name="Mesa V."/>
        </authorList>
    </citation>
    <scope>NUCLEOTIDE SEQUENCE</scope>
    <source>
        <strain evidence="3">Clostridium neonatale JD116</strain>
    </source>
</reference>
<dbReference type="Gene3D" id="3.40.630.30">
    <property type="match status" value="1"/>
</dbReference>
<dbReference type="EMBL" id="UWJD01000002">
    <property type="protein sequence ID" value="VCT85120.1"/>
    <property type="molecule type" value="Genomic_DNA"/>
</dbReference>
<evidence type="ECO:0000313" key="3">
    <source>
        <dbReference type="EMBL" id="CAI3663540.1"/>
    </source>
</evidence>
<dbReference type="GeneID" id="68878184"/>
<dbReference type="AlphaFoldDB" id="A0A2A7MJ69"/>
<dbReference type="STRING" id="137838.GCA_001458595_03196"/>
<dbReference type="EMBL" id="CAKJVE010000004">
    <property type="protein sequence ID" value="CAG9706593.1"/>
    <property type="molecule type" value="Genomic_DNA"/>
</dbReference>
<evidence type="ECO:0000259" key="1">
    <source>
        <dbReference type="PROSITE" id="PS51186"/>
    </source>
</evidence>
<evidence type="ECO:0000313" key="6">
    <source>
        <dbReference type="Proteomes" id="UP000220840"/>
    </source>
</evidence>
<keyword evidence="6" id="KW-1185">Reference proteome</keyword>
<name>A0A2A7MJ69_9CLOT</name>
<dbReference type="RefSeq" id="WP_058295894.1">
    <property type="nucleotide sequence ID" value="NZ_CAKJVD010000046.1"/>
</dbReference>
<dbReference type="CDD" id="cd04301">
    <property type="entry name" value="NAT_SF"/>
    <property type="match status" value="1"/>
</dbReference>
<dbReference type="GO" id="GO:0016747">
    <property type="term" value="F:acyltransferase activity, transferring groups other than amino-acyl groups"/>
    <property type="evidence" value="ECO:0007669"/>
    <property type="project" value="InterPro"/>
</dbReference>
<organism evidence="4 6">
    <name type="scientific">Clostridium neonatale</name>
    <dbReference type="NCBI Taxonomy" id="137838"/>
    <lineage>
        <taxon>Bacteria</taxon>
        <taxon>Bacillati</taxon>
        <taxon>Bacillota</taxon>
        <taxon>Clostridia</taxon>
        <taxon>Eubacteriales</taxon>
        <taxon>Clostridiaceae</taxon>
        <taxon>Clostridium</taxon>
    </lineage>
</organism>
<dbReference type="InterPro" id="IPR000182">
    <property type="entry name" value="GNAT_dom"/>
</dbReference>
<dbReference type="InterPro" id="IPR016181">
    <property type="entry name" value="Acyl_CoA_acyltransferase"/>
</dbReference>
<dbReference type="Pfam" id="PF00583">
    <property type="entry name" value="Acetyltransf_1"/>
    <property type="match status" value="1"/>
</dbReference>
<gene>
    <name evidence="5" type="primary">ypeA_3</name>
    <name evidence="3" type="ORF">CNEO2_620020</name>
    <name evidence="2" type="ORF">CNEO_42533</name>
    <name evidence="5" type="ORF">CNEONATNEC25_02721</name>
    <name evidence="4" type="ORF">CQ394_08625</name>
</gene>
<accession>A0A2A7MJ69</accession>
<reference evidence="4 6" key="1">
    <citation type="submission" date="2017-10" db="EMBL/GenBank/DDBJ databases">
        <title>Effective Description of Clostridium neonatale sp. nov. linked to necrotizing enterocolitis in neonates and a clarification of species assignable to the genus Clostridium (Prazmowski 1880) emend. Lawson and Rainey 2016.</title>
        <authorList>
            <person name="Bernard K."/>
            <person name="Burdz T."/>
            <person name="Wiebe D."/>
            <person name="Balcewich B."/>
            <person name="Alfa M."/>
            <person name="Bernier A.-M."/>
        </authorList>
    </citation>
    <scope>NUCLEOTIDE SEQUENCE [LARGE SCALE GENOMIC DNA]</scope>
    <source>
        <strain evidence="4 6">LCDC99A005</strain>
    </source>
</reference>
<evidence type="ECO:0000313" key="5">
    <source>
        <dbReference type="EMBL" id="VCT85120.1"/>
    </source>
</evidence>
<dbReference type="EMBL" id="PDCJ01000001">
    <property type="protein sequence ID" value="PEG31744.1"/>
    <property type="molecule type" value="Genomic_DNA"/>
</dbReference>
<evidence type="ECO:0000313" key="4">
    <source>
        <dbReference type="EMBL" id="PEG31744.1"/>
    </source>
</evidence>
<reference evidence="2" key="3">
    <citation type="submission" date="2021-10" db="EMBL/GenBank/DDBJ databases">
        <authorList>
            <person name="Mesa V."/>
        </authorList>
    </citation>
    <scope>NUCLEOTIDE SEQUENCE</scope>
    <source>
        <strain evidence="2">CC3_PB</strain>
    </source>
</reference>
<keyword evidence="4" id="KW-0808">Transferase</keyword>
<protein>
    <submittedName>
        <fullName evidence="5">Acetyltransferase YpeA</fullName>
        <ecNumber evidence="5">2.3.1.-</ecNumber>
    </submittedName>
    <submittedName>
        <fullName evidence="4">N-acetyltransferase</fullName>
    </submittedName>
    <submittedName>
        <fullName evidence="2">N-cetyltransferase</fullName>
    </submittedName>
</protein>
<dbReference type="EC" id="2.3.1.-" evidence="5"/>
<dbReference type="EMBL" id="CAMTCP010000262">
    <property type="protein sequence ID" value="CAI3663540.1"/>
    <property type="molecule type" value="Genomic_DNA"/>
</dbReference>
<dbReference type="Proteomes" id="UP000431451">
    <property type="component" value="Unassembled WGS sequence"/>
</dbReference>
<dbReference type="Proteomes" id="UP000789738">
    <property type="component" value="Unassembled WGS sequence"/>
</dbReference>
<dbReference type="Proteomes" id="UP001189143">
    <property type="component" value="Unassembled WGS sequence"/>
</dbReference>
<evidence type="ECO:0000313" key="7">
    <source>
        <dbReference type="Proteomes" id="UP000431451"/>
    </source>
</evidence>
<dbReference type="PROSITE" id="PS51186">
    <property type="entry name" value="GNAT"/>
    <property type="match status" value="1"/>
</dbReference>
<sequence>MIEYYEMTNRDIDELSKMYVECFNAEPWNDKWTEETAAKRLLKMLSYDGAYGIICRENGNILGMILGHDEYYYDGVNFEIKEFCIRAGIQGKGTGAKLLKYFEDKLKDKGINKIFLLTCLSDKTVGFYKKNGYNTCHNMIMMDKKI</sequence>